<dbReference type="PATRIC" id="fig|679200.3.peg.1109"/>
<organism evidence="2 3">
    <name type="scientific">Johnsonella ignava ATCC 51276</name>
    <dbReference type="NCBI Taxonomy" id="679200"/>
    <lineage>
        <taxon>Bacteria</taxon>
        <taxon>Bacillati</taxon>
        <taxon>Bacillota</taxon>
        <taxon>Clostridia</taxon>
        <taxon>Lachnospirales</taxon>
        <taxon>Lachnospiraceae</taxon>
        <taxon>Johnsonella</taxon>
    </lineage>
</organism>
<dbReference type="EMBL" id="ACZL01000017">
    <property type="protein sequence ID" value="EHI55701.1"/>
    <property type="molecule type" value="Genomic_DNA"/>
</dbReference>
<keyword evidence="1" id="KW-1133">Transmembrane helix</keyword>
<accession>G5GHK8</accession>
<gene>
    <name evidence="2" type="ORF">HMPREF9333_01048</name>
</gene>
<sequence>MKIILLTGVVILIFLIIIFNINNKGIYVKDYYAVVNFAENNFYESVIVNNGPIKEIKDSSYGEYGYGFREVYTTDGRNFVFGTMRGNVASLCRIEVTGTKYRFGRYKIGVGTSKNTIEKIYRNARYFEYEPDGYLSVVDGAFEIDCYFDEDDNVYKITVGKQDFIHH</sequence>
<reference evidence="2 3" key="1">
    <citation type="submission" date="2011-08" db="EMBL/GenBank/DDBJ databases">
        <title>The Genome Sequence of Johnsonella ignava ATCC 51276.</title>
        <authorList>
            <consortium name="The Broad Institute Genome Sequencing Platform"/>
            <person name="Earl A."/>
            <person name="Ward D."/>
            <person name="Feldgarden M."/>
            <person name="Gevers D."/>
            <person name="Izard J."/>
            <person name="Blanton J.M."/>
            <person name="Baranova O.V."/>
            <person name="Dewhirst F.E."/>
            <person name="Young S.K."/>
            <person name="Zeng Q."/>
            <person name="Gargeya S."/>
            <person name="Fitzgerald M."/>
            <person name="Haas B."/>
            <person name="Abouelleil A."/>
            <person name="Alvarado L."/>
            <person name="Arachchi H.M."/>
            <person name="Berlin A."/>
            <person name="Brown A."/>
            <person name="Chapman S.B."/>
            <person name="Chen Z."/>
            <person name="Dunbar C."/>
            <person name="Freedman E."/>
            <person name="Gearin G."/>
            <person name="Gellesch M."/>
            <person name="Goldberg J."/>
            <person name="Griggs A."/>
            <person name="Gujja S."/>
            <person name="Heiman D."/>
            <person name="Howarth C."/>
            <person name="Larson L."/>
            <person name="Lui A."/>
            <person name="MacDonald P.J.P."/>
            <person name="Montmayeur A."/>
            <person name="Murphy C."/>
            <person name="Neiman D."/>
            <person name="Pearson M."/>
            <person name="Priest M."/>
            <person name="Roberts A."/>
            <person name="Saif S."/>
            <person name="Shea T."/>
            <person name="Shenoy N."/>
            <person name="Sisk P."/>
            <person name="Stolte C."/>
            <person name="Sykes S."/>
            <person name="Wortman J."/>
            <person name="Nusbaum C."/>
            <person name="Birren B."/>
        </authorList>
    </citation>
    <scope>NUCLEOTIDE SEQUENCE [LARGE SCALE GENOMIC DNA]</scope>
    <source>
        <strain evidence="2 3">ATCC 51276</strain>
    </source>
</reference>
<name>G5GHK8_9FIRM</name>
<evidence type="ECO:0000313" key="2">
    <source>
        <dbReference type="EMBL" id="EHI55701.1"/>
    </source>
</evidence>
<evidence type="ECO:0000256" key="1">
    <source>
        <dbReference type="SAM" id="Phobius"/>
    </source>
</evidence>
<dbReference type="HOGENOM" id="CLU_1650000_0_0_9"/>
<dbReference type="AlphaFoldDB" id="G5GHK8"/>
<evidence type="ECO:0000313" key="3">
    <source>
        <dbReference type="Proteomes" id="UP000003011"/>
    </source>
</evidence>
<dbReference type="OrthoDB" id="2076142at2"/>
<keyword evidence="1" id="KW-0812">Transmembrane</keyword>
<keyword evidence="1" id="KW-0472">Membrane</keyword>
<feature type="transmembrane region" description="Helical" evidence="1">
    <location>
        <begin position="6"/>
        <end position="22"/>
    </location>
</feature>
<proteinExistence type="predicted"/>
<dbReference type="Proteomes" id="UP000003011">
    <property type="component" value="Unassembled WGS sequence"/>
</dbReference>
<dbReference type="RefSeq" id="WP_005540431.1">
    <property type="nucleotide sequence ID" value="NZ_JH378831.1"/>
</dbReference>
<protein>
    <submittedName>
        <fullName evidence="2">Uncharacterized protein</fullName>
    </submittedName>
</protein>
<comment type="caution">
    <text evidence="2">The sequence shown here is derived from an EMBL/GenBank/DDBJ whole genome shotgun (WGS) entry which is preliminary data.</text>
</comment>
<keyword evidence="3" id="KW-1185">Reference proteome</keyword>